<evidence type="ECO:0000256" key="4">
    <source>
        <dbReference type="PROSITE-ProRule" id="PRU10141"/>
    </source>
</evidence>
<keyword evidence="5" id="KW-1133">Transmembrane helix</keyword>
<evidence type="ECO:0000256" key="3">
    <source>
        <dbReference type="ARBA" id="ARBA00022840"/>
    </source>
</evidence>
<keyword evidence="8" id="KW-1185">Reference proteome</keyword>
<dbReference type="GeneID" id="14890670"/>
<dbReference type="PROSITE" id="PS00107">
    <property type="entry name" value="PROTEIN_KINASE_ATP"/>
    <property type="match status" value="1"/>
</dbReference>
<evidence type="ECO:0000259" key="6">
    <source>
        <dbReference type="PROSITE" id="PS50011"/>
    </source>
</evidence>
<dbReference type="AlphaFoldDB" id="A0A0A1UD27"/>
<dbReference type="SUPFAM" id="SSF56112">
    <property type="entry name" value="Protein kinase-like (PK-like)"/>
    <property type="match status" value="1"/>
</dbReference>
<proteinExistence type="predicted"/>
<dbReference type="InterPro" id="IPR006212">
    <property type="entry name" value="Furin_repeat"/>
</dbReference>
<organism evidence="7 8">
    <name type="scientific">Entamoeba invadens IP1</name>
    <dbReference type="NCBI Taxonomy" id="370355"/>
    <lineage>
        <taxon>Eukaryota</taxon>
        <taxon>Amoebozoa</taxon>
        <taxon>Evosea</taxon>
        <taxon>Archamoebae</taxon>
        <taxon>Mastigamoebida</taxon>
        <taxon>Entamoebidae</taxon>
        <taxon>Entamoeba</taxon>
    </lineage>
</organism>
<keyword evidence="5" id="KW-0472">Membrane</keyword>
<dbReference type="Pfam" id="PF07714">
    <property type="entry name" value="PK_Tyr_Ser-Thr"/>
    <property type="match status" value="1"/>
</dbReference>
<dbReference type="InterPro" id="IPR017441">
    <property type="entry name" value="Protein_kinase_ATP_BS"/>
</dbReference>
<feature type="domain" description="Protein kinase" evidence="6">
    <location>
        <begin position="385"/>
        <end position="650"/>
    </location>
</feature>
<dbReference type="EC" id="2.7.10.1" evidence="7"/>
<dbReference type="PANTHER" id="PTHR45756">
    <property type="entry name" value="PALMITOYLTRANSFERASE"/>
    <property type="match status" value="1"/>
</dbReference>
<evidence type="ECO:0000313" key="8">
    <source>
        <dbReference type="Proteomes" id="UP000014680"/>
    </source>
</evidence>
<dbReference type="KEGG" id="eiv:EIN_206470"/>
<keyword evidence="5" id="KW-0812">Transmembrane</keyword>
<dbReference type="OrthoDB" id="4062651at2759"/>
<dbReference type="SMART" id="SM00261">
    <property type="entry name" value="FU"/>
    <property type="match status" value="2"/>
</dbReference>
<dbReference type="SUPFAM" id="SSF57184">
    <property type="entry name" value="Growth factor receptor domain"/>
    <property type="match status" value="1"/>
</dbReference>
<evidence type="ECO:0000313" key="7">
    <source>
        <dbReference type="EMBL" id="ELP91650.1"/>
    </source>
</evidence>
<evidence type="ECO:0000256" key="5">
    <source>
        <dbReference type="SAM" id="Phobius"/>
    </source>
</evidence>
<keyword evidence="3 4" id="KW-0067">ATP-binding</keyword>
<dbReference type="Proteomes" id="UP000014680">
    <property type="component" value="Unassembled WGS sequence"/>
</dbReference>
<keyword evidence="2 4" id="KW-0547">Nucleotide-binding</keyword>
<keyword evidence="7" id="KW-0808">Transferase</keyword>
<dbReference type="VEuPathDB" id="AmoebaDB:EIN_206470"/>
<sequence>MYRSASGSCEYCSINCKTCYDFDKCSSCPENFFLTNYKCEKPENLEGKCERINFKGGCVQCKDGYYIDYFNCETCDGMCQSCQTKGRCLTCKDSFFMTLDNECKAKAMIIGCGGDISTFEGCTKCANGYYSFQRECKKCNTKCLTCLTDNECTSCDDSMVLDGKDCNSASDIKFCSRVEHSKCTTCGFWHVPDELGKMCVYKFNTWIIVIIVLGLLVLFVLCVTLIVILTNYFFKLNSKTTREKTVCVFKMSRSNVNFLYKVNDIVYSNKDIIQVKAINKEYIPVCSETRDLLCLGNKGNETVKIQIVVKTNVFKYQIKVDPLVVILHKGEACEFEIIVVPYCTCKLKDIFNITVLKLKEGVATSHEFPIAFETELTTKLDPDELVEETKLGEGSFGIVYLGTFRGNKVAIKKMKNLVDSEDNYKDFVSEVCMLDKFRCDYIVYFYGAVFIPRKICIVSEYAKYGSLENLIVESPVPSSKMRVKICLDSARGLSYLHQNGILHRDFKPDNILILDLEENIEVNAKLTDFGSSRNINMLMTNMTFTCGIGTPAYMAPEILQKEKYKETSDMFSFAVSMYETFSWTKAYADHKFVYPWQVADFVVGGQRLQKPNNVSDEMYSAIENCWAQSPKERITSQQLVSQLIEIYNAFKLF</sequence>
<dbReference type="Gene3D" id="1.10.510.10">
    <property type="entry name" value="Transferase(Phosphotransferase) domain 1"/>
    <property type="match status" value="1"/>
</dbReference>
<reference evidence="7 8" key="1">
    <citation type="submission" date="2012-10" db="EMBL/GenBank/DDBJ databases">
        <authorList>
            <person name="Zafar N."/>
            <person name="Inman J."/>
            <person name="Hall N."/>
            <person name="Lorenzi H."/>
            <person name="Caler E."/>
        </authorList>
    </citation>
    <scope>NUCLEOTIDE SEQUENCE [LARGE SCALE GENOMIC DNA]</scope>
    <source>
        <strain evidence="7 8">IP1</strain>
    </source>
</reference>
<dbReference type="InterPro" id="IPR001245">
    <property type="entry name" value="Ser-Thr/Tyr_kinase_cat_dom"/>
</dbReference>
<evidence type="ECO:0000256" key="1">
    <source>
        <dbReference type="ARBA" id="ARBA00022527"/>
    </source>
</evidence>
<keyword evidence="1" id="KW-0723">Serine/threonine-protein kinase</keyword>
<keyword evidence="7" id="KW-0418">Kinase</keyword>
<dbReference type="InterPro" id="IPR053215">
    <property type="entry name" value="TKL_Ser/Thr_kinase"/>
</dbReference>
<dbReference type="PROSITE" id="PS50011">
    <property type="entry name" value="PROTEIN_KINASE_DOM"/>
    <property type="match status" value="1"/>
</dbReference>
<dbReference type="PROSITE" id="PS00108">
    <property type="entry name" value="PROTEIN_KINASE_ST"/>
    <property type="match status" value="1"/>
</dbReference>
<dbReference type="InterPro" id="IPR011009">
    <property type="entry name" value="Kinase-like_dom_sf"/>
</dbReference>
<protein>
    <submittedName>
        <fullName evidence="7">Tyrosine protein kinase, putative</fullName>
        <ecNumber evidence="7">2.7.10.1</ecNumber>
    </submittedName>
</protein>
<dbReference type="GO" id="GO:0004714">
    <property type="term" value="F:transmembrane receptor protein tyrosine kinase activity"/>
    <property type="evidence" value="ECO:0007669"/>
    <property type="project" value="UniProtKB-EC"/>
</dbReference>
<dbReference type="InterPro" id="IPR009030">
    <property type="entry name" value="Growth_fac_rcpt_cys_sf"/>
</dbReference>
<evidence type="ECO:0000256" key="2">
    <source>
        <dbReference type="ARBA" id="ARBA00022741"/>
    </source>
</evidence>
<accession>A0A0A1UD27</accession>
<dbReference type="InterPro" id="IPR008271">
    <property type="entry name" value="Ser/Thr_kinase_AS"/>
</dbReference>
<dbReference type="PANTHER" id="PTHR45756:SF1">
    <property type="entry name" value="PROTEIN KINASE DOMAIN CONTAINING PROTEIN"/>
    <property type="match status" value="1"/>
</dbReference>
<dbReference type="Gene3D" id="3.30.200.20">
    <property type="entry name" value="Phosphorylase Kinase, domain 1"/>
    <property type="match status" value="1"/>
</dbReference>
<name>A0A0A1UD27_ENTIV</name>
<dbReference type="EMBL" id="KB206455">
    <property type="protein sequence ID" value="ELP91650.1"/>
    <property type="molecule type" value="Genomic_DNA"/>
</dbReference>
<dbReference type="Gene3D" id="2.10.220.10">
    <property type="entry name" value="Hormone Receptor, Insulin-like Growth Factor Receptor 1, Chain A, domain 2"/>
    <property type="match status" value="1"/>
</dbReference>
<gene>
    <name evidence="7" type="ORF">EIN_206470</name>
</gene>
<dbReference type="GO" id="GO:0005524">
    <property type="term" value="F:ATP binding"/>
    <property type="evidence" value="ECO:0007669"/>
    <property type="project" value="UniProtKB-UniRule"/>
</dbReference>
<dbReference type="InterPro" id="IPR000719">
    <property type="entry name" value="Prot_kinase_dom"/>
</dbReference>
<feature type="binding site" evidence="4">
    <location>
        <position position="413"/>
    </location>
    <ligand>
        <name>ATP</name>
        <dbReference type="ChEBI" id="CHEBI:30616"/>
    </ligand>
</feature>
<dbReference type="RefSeq" id="XP_004258421.1">
    <property type="nucleotide sequence ID" value="XM_004258373.1"/>
</dbReference>
<feature type="transmembrane region" description="Helical" evidence="5">
    <location>
        <begin position="206"/>
        <end position="234"/>
    </location>
</feature>
<dbReference type="GO" id="GO:0004674">
    <property type="term" value="F:protein serine/threonine kinase activity"/>
    <property type="evidence" value="ECO:0007669"/>
    <property type="project" value="UniProtKB-KW"/>
</dbReference>